<dbReference type="GO" id="GO:0022857">
    <property type="term" value="F:transmembrane transporter activity"/>
    <property type="evidence" value="ECO:0007669"/>
    <property type="project" value="TreeGrafter"/>
</dbReference>
<name>A0A8X6J1N5_TRICU</name>
<gene>
    <name evidence="1" type="ORF">TNCT_490461</name>
</gene>
<dbReference type="PANTHER" id="PTHR12064">
    <property type="entry name" value="METAL TRANSPORTER CNNM"/>
    <property type="match status" value="1"/>
</dbReference>
<dbReference type="GO" id="GO:0010960">
    <property type="term" value="P:magnesium ion homeostasis"/>
    <property type="evidence" value="ECO:0007669"/>
    <property type="project" value="InterPro"/>
</dbReference>
<protein>
    <submittedName>
        <fullName evidence="1">Uncharacterized protein</fullName>
    </submittedName>
</protein>
<dbReference type="Proteomes" id="UP000887116">
    <property type="component" value="Unassembled WGS sequence"/>
</dbReference>
<evidence type="ECO:0000313" key="2">
    <source>
        <dbReference type="Proteomes" id="UP000887116"/>
    </source>
</evidence>
<dbReference type="AlphaFoldDB" id="A0A8X6J1N5"/>
<sequence length="44" mass="4921">MAFVRHVNSEGLGDPFYEIVGVVTLEDVIEEILQSEIVDETDVL</sequence>
<accession>A0A8X6J1N5</accession>
<reference evidence="1" key="1">
    <citation type="submission" date="2020-07" db="EMBL/GenBank/DDBJ databases">
        <title>Multicomponent nature underlies the extraordinary mechanical properties of spider dragline silk.</title>
        <authorList>
            <person name="Kono N."/>
            <person name="Nakamura H."/>
            <person name="Mori M."/>
            <person name="Yoshida Y."/>
            <person name="Ohtoshi R."/>
            <person name="Malay A.D."/>
            <person name="Moran D.A.P."/>
            <person name="Tomita M."/>
            <person name="Numata K."/>
            <person name="Arakawa K."/>
        </authorList>
    </citation>
    <scope>NUCLEOTIDE SEQUENCE</scope>
</reference>
<dbReference type="PANTHER" id="PTHR12064:SF94">
    <property type="entry name" value="UNEXTENDED PROTEIN"/>
    <property type="match status" value="1"/>
</dbReference>
<dbReference type="EMBL" id="BMAO01033180">
    <property type="protein sequence ID" value="GFQ87570.1"/>
    <property type="molecule type" value="Genomic_DNA"/>
</dbReference>
<dbReference type="InterPro" id="IPR045095">
    <property type="entry name" value="ACDP"/>
</dbReference>
<dbReference type="InterPro" id="IPR046342">
    <property type="entry name" value="CBS_dom_sf"/>
</dbReference>
<organism evidence="1 2">
    <name type="scientific">Trichonephila clavata</name>
    <name type="common">Joro spider</name>
    <name type="synonym">Nephila clavata</name>
    <dbReference type="NCBI Taxonomy" id="2740835"/>
    <lineage>
        <taxon>Eukaryota</taxon>
        <taxon>Metazoa</taxon>
        <taxon>Ecdysozoa</taxon>
        <taxon>Arthropoda</taxon>
        <taxon>Chelicerata</taxon>
        <taxon>Arachnida</taxon>
        <taxon>Araneae</taxon>
        <taxon>Araneomorphae</taxon>
        <taxon>Entelegynae</taxon>
        <taxon>Araneoidea</taxon>
        <taxon>Nephilidae</taxon>
        <taxon>Trichonephila</taxon>
    </lineage>
</organism>
<comment type="caution">
    <text evidence="1">The sequence shown here is derived from an EMBL/GenBank/DDBJ whole genome shotgun (WGS) entry which is preliminary data.</text>
</comment>
<proteinExistence type="predicted"/>
<evidence type="ECO:0000313" key="1">
    <source>
        <dbReference type="EMBL" id="GFQ87570.1"/>
    </source>
</evidence>
<dbReference type="OrthoDB" id="5353557at2759"/>
<feature type="non-terminal residue" evidence="1">
    <location>
        <position position="44"/>
    </location>
</feature>
<dbReference type="Gene3D" id="3.10.580.10">
    <property type="entry name" value="CBS-domain"/>
    <property type="match status" value="1"/>
</dbReference>
<keyword evidence="2" id="KW-1185">Reference proteome</keyword>
<dbReference type="GO" id="GO:0005886">
    <property type="term" value="C:plasma membrane"/>
    <property type="evidence" value="ECO:0007669"/>
    <property type="project" value="TreeGrafter"/>
</dbReference>